<dbReference type="AlphaFoldDB" id="A0A914PLG4"/>
<organism evidence="1 2">
    <name type="scientific">Panagrolaimus davidi</name>
    <dbReference type="NCBI Taxonomy" id="227884"/>
    <lineage>
        <taxon>Eukaryota</taxon>
        <taxon>Metazoa</taxon>
        <taxon>Ecdysozoa</taxon>
        <taxon>Nematoda</taxon>
        <taxon>Chromadorea</taxon>
        <taxon>Rhabditida</taxon>
        <taxon>Tylenchina</taxon>
        <taxon>Panagrolaimomorpha</taxon>
        <taxon>Panagrolaimoidea</taxon>
        <taxon>Panagrolaimidae</taxon>
        <taxon>Panagrolaimus</taxon>
    </lineage>
</organism>
<reference evidence="2" key="1">
    <citation type="submission" date="2022-11" db="UniProtKB">
        <authorList>
            <consortium name="WormBaseParasite"/>
        </authorList>
    </citation>
    <scope>IDENTIFICATION</scope>
</reference>
<evidence type="ECO:0000313" key="1">
    <source>
        <dbReference type="Proteomes" id="UP000887578"/>
    </source>
</evidence>
<evidence type="ECO:0000313" key="2">
    <source>
        <dbReference type="WBParaSite" id="PDA_v2.g19302.t1"/>
    </source>
</evidence>
<dbReference type="WBParaSite" id="PDA_v2.g19302.t1">
    <property type="protein sequence ID" value="PDA_v2.g19302.t1"/>
    <property type="gene ID" value="PDA_v2.g19302"/>
</dbReference>
<name>A0A914PLG4_9BILA</name>
<protein>
    <submittedName>
        <fullName evidence="2">DUF38 domain-containing protein</fullName>
    </submittedName>
</protein>
<accession>A0A914PLG4</accession>
<sequence>MSSTVALLPAETSLIKFPTYDEFRAYVLRQCFSIPLSIVYYMAKNPRSAKVYQKMIRTCKYFFLKNPILVYHCLHYNKNEWKICVNQSCLGPVEDLVYRKVAMDLKKLESKICVTFTLEISSSTSTFASSLIQKLYRGNVKSLVLKEQRILLEELLFLSNKLKHVCLHESYVYYPGGKQLVPFEVIIATLPMVQAFCIEQTNVICDLSKTSTELVKIPHFKNLDVFLCRGFDESFDIEKFFEHLKKNQQTRVYISYTGQLSQEYEEKLDMIIEEILNAELPRSYIPPFIGYDGQLNDQREILYHLCCEYF</sequence>
<proteinExistence type="predicted"/>
<dbReference type="Proteomes" id="UP000887578">
    <property type="component" value="Unplaced"/>
</dbReference>
<keyword evidence="1" id="KW-1185">Reference proteome</keyword>